<evidence type="ECO:0000259" key="2">
    <source>
        <dbReference type="PROSITE" id="PS00028"/>
    </source>
</evidence>
<keyword evidence="4" id="KW-1185">Reference proteome</keyword>
<dbReference type="SMART" id="SM00355">
    <property type="entry name" value="ZnF_C2H2"/>
    <property type="match status" value="2"/>
</dbReference>
<dbReference type="Proteomes" id="UP000799423">
    <property type="component" value="Unassembled WGS sequence"/>
</dbReference>
<feature type="region of interest" description="Disordered" evidence="1">
    <location>
        <begin position="27"/>
        <end position="83"/>
    </location>
</feature>
<dbReference type="PROSITE" id="PS00028">
    <property type="entry name" value="ZINC_FINGER_C2H2_1"/>
    <property type="match status" value="1"/>
</dbReference>
<feature type="compositionally biased region" description="Polar residues" evidence="1">
    <location>
        <begin position="31"/>
        <end position="45"/>
    </location>
</feature>
<dbReference type="InterPro" id="IPR013087">
    <property type="entry name" value="Znf_C2H2_type"/>
</dbReference>
<dbReference type="InterPro" id="IPR017956">
    <property type="entry name" value="AT_hook_DNA-bd_motif"/>
</dbReference>
<gene>
    <name evidence="3" type="ORF">T440DRAFT_413635</name>
</gene>
<evidence type="ECO:0000256" key="1">
    <source>
        <dbReference type="SAM" id="MobiDB-lite"/>
    </source>
</evidence>
<organism evidence="3 4">
    <name type="scientific">Plenodomus tracheiphilus IPT5</name>
    <dbReference type="NCBI Taxonomy" id="1408161"/>
    <lineage>
        <taxon>Eukaryota</taxon>
        <taxon>Fungi</taxon>
        <taxon>Dikarya</taxon>
        <taxon>Ascomycota</taxon>
        <taxon>Pezizomycotina</taxon>
        <taxon>Dothideomycetes</taxon>
        <taxon>Pleosporomycetidae</taxon>
        <taxon>Pleosporales</taxon>
        <taxon>Pleosporineae</taxon>
        <taxon>Leptosphaeriaceae</taxon>
        <taxon>Plenodomus</taxon>
    </lineage>
</organism>
<feature type="domain" description="C2H2-type" evidence="2">
    <location>
        <begin position="987"/>
        <end position="1010"/>
    </location>
</feature>
<sequence>MSSNNYNAYNYPYQQSSAQQYPAYQTAPASNNVAQPSRPYQQPASTEAGDYMSYTGSTYGAQGSGYSQAQDHSWNGSSYGNTRETTRGAAEVLRNMSNNSYAPGHATSHSPQVQAQQLHTTNNAYGQSQVRPRSANANQAQATTSRGLPSPAVTAGYPPQRTQTLYNQQQQRSASPAQPQYAATPASSSRSSVLPAVTNQQYNDYNHRKLPGVEPVRVPQSASTSHSYNYASSHVTTSNTALPASSVNVDDTYNAPRATTVDPSAVYDPYADIQRRAEIARAQKALEDAARAEEERISEEARKAEEPKAEEAQKREEEENRLRRSPPKPKVKKPSKQQSNTAEPELEPTAAPSGGAPEDLEAAMRAMMAKMRELNSKDPALLARIWEEERRAKVPKSPTTQDRPGLQVPPNLTAQSVPLALTAQPVPPAQAARTPAPPIANSRKKTVPRDPAIPAMGRIATRVQPPATPSRPQAHVISSRPAGHTIWPHEKRAQLANAAVSFLIAQNPTFQLDSSQILSMLDSNPSYIQLCERLEQLGLRLDRAAFAKSLLTAVPDVNSGSRKTASQPAPVPLQRAMVPPAVMRKEIATPAAATASPRYTPAAASPANINPQTPLAAAPAPVAEMVPIKAELKPPANKEEAARKRNLSDLVDLTQLSDDEDLGPPMKRHHSDSAHPFGSPYPHVQDAMLVDAEPVTTNFPIANIPRPVQEPVSQTVLPPINDLRHLSIVEGLDKKKALRRNNYNPATIARDVLLACGRHPSERQLNQHLDGLRMTLGISFDSDLSTLRWDILDPGKPPPGYFKNGVEPLTGDADDEDESEDEGQARRRASSHAASGEGGAPKVQALPAAINPFKPKRRGRPPRHSYPDGTAPATPKRTPSITNMSSSAPRPAPAAAGVGYQAFRSATQYGPDGRPLPKKRGRPVGWRKAIHGSAAAVSRPAANDSTGPLKKHQPPLPSGLRAEQPIRLDSRSPSVPSRVPRLQSYKCHWQSCTAELHNLETLKKHVFKVHRKGTAQNTLECSWSDCGKEVTSHDPLTNMVIEQHTPYSFNRESDWQHHIQRSHFDPLSWDLGDGPASGLSDAHDSDAYLSDAHGRQVTPRITVNLDDLSSASSVRVTSASRGRGRPPKVSLDQVALDTHARLVSQKRRIGGPGMDRGGATLVNDKRRRGFLDNDDIEGELVDIDN</sequence>
<evidence type="ECO:0000313" key="3">
    <source>
        <dbReference type="EMBL" id="KAF2856393.1"/>
    </source>
</evidence>
<feature type="compositionally biased region" description="Low complexity" evidence="1">
    <location>
        <begin position="160"/>
        <end position="189"/>
    </location>
</feature>
<dbReference type="SMART" id="SM00384">
    <property type="entry name" value="AT_hook"/>
    <property type="match status" value="3"/>
</dbReference>
<feature type="region of interest" description="Disordered" evidence="1">
    <location>
        <begin position="129"/>
        <end position="194"/>
    </location>
</feature>
<feature type="region of interest" description="Disordered" evidence="1">
    <location>
        <begin position="290"/>
        <end position="367"/>
    </location>
</feature>
<dbReference type="AlphaFoldDB" id="A0A6A7BLY1"/>
<feature type="region of interest" description="Disordered" evidence="1">
    <location>
        <begin position="428"/>
        <end position="450"/>
    </location>
</feature>
<feature type="compositionally biased region" description="Polar residues" evidence="1">
    <location>
        <begin position="129"/>
        <end position="147"/>
    </location>
</feature>
<accession>A0A6A7BLY1</accession>
<evidence type="ECO:0000313" key="4">
    <source>
        <dbReference type="Proteomes" id="UP000799423"/>
    </source>
</evidence>
<feature type="compositionally biased region" description="Basic and acidic residues" evidence="1">
    <location>
        <begin position="290"/>
        <end position="322"/>
    </location>
</feature>
<reference evidence="3" key="1">
    <citation type="submission" date="2020-01" db="EMBL/GenBank/DDBJ databases">
        <authorList>
            <consortium name="DOE Joint Genome Institute"/>
            <person name="Haridas S."/>
            <person name="Albert R."/>
            <person name="Binder M."/>
            <person name="Bloem J."/>
            <person name="Labutti K."/>
            <person name="Salamov A."/>
            <person name="Andreopoulos B."/>
            <person name="Baker S.E."/>
            <person name="Barry K."/>
            <person name="Bills G."/>
            <person name="Bluhm B.H."/>
            <person name="Cannon C."/>
            <person name="Castanera R."/>
            <person name="Culley D.E."/>
            <person name="Daum C."/>
            <person name="Ezra D."/>
            <person name="Gonzalez J.B."/>
            <person name="Henrissat B."/>
            <person name="Kuo A."/>
            <person name="Liang C."/>
            <person name="Lipzen A."/>
            <person name="Lutzoni F."/>
            <person name="Magnuson J."/>
            <person name="Mondo S."/>
            <person name="Nolan M."/>
            <person name="Ohm R."/>
            <person name="Pangilinan J."/>
            <person name="Park H.-J."/>
            <person name="Ramirez L."/>
            <person name="Alfaro M."/>
            <person name="Sun H."/>
            <person name="Tritt A."/>
            <person name="Yoshinaga Y."/>
            <person name="Zwiers L.-H."/>
            <person name="Turgeon B.G."/>
            <person name="Goodwin S.B."/>
            <person name="Spatafora J.W."/>
            <person name="Crous P.W."/>
            <person name="Grigoriev I.V."/>
        </authorList>
    </citation>
    <scope>NUCLEOTIDE SEQUENCE</scope>
    <source>
        <strain evidence="3">IPT5</strain>
    </source>
</reference>
<name>A0A6A7BLY1_9PLEO</name>
<feature type="region of interest" description="Disordered" evidence="1">
    <location>
        <begin position="242"/>
        <end position="263"/>
    </location>
</feature>
<protein>
    <recommendedName>
        <fullName evidence="2">C2H2-type domain-containing protein</fullName>
    </recommendedName>
</protein>
<feature type="compositionally biased region" description="Low complexity" evidence="1">
    <location>
        <begin position="885"/>
        <end position="896"/>
    </location>
</feature>
<proteinExistence type="predicted"/>
<feature type="region of interest" description="Disordered" evidence="1">
    <location>
        <begin position="390"/>
        <end position="409"/>
    </location>
</feature>
<dbReference type="GO" id="GO:0003677">
    <property type="term" value="F:DNA binding"/>
    <property type="evidence" value="ECO:0007669"/>
    <property type="project" value="InterPro"/>
</dbReference>
<dbReference type="OrthoDB" id="5424797at2759"/>
<feature type="compositionally biased region" description="Polar residues" evidence="1">
    <location>
        <begin position="242"/>
        <end position="251"/>
    </location>
</feature>
<feature type="compositionally biased region" description="Polar residues" evidence="1">
    <location>
        <begin position="54"/>
        <end position="83"/>
    </location>
</feature>
<feature type="compositionally biased region" description="Basic residues" evidence="1">
    <location>
        <begin position="323"/>
        <end position="335"/>
    </location>
</feature>
<feature type="region of interest" description="Disordered" evidence="1">
    <location>
        <begin position="797"/>
        <end position="896"/>
    </location>
</feature>
<feature type="compositionally biased region" description="Basic residues" evidence="1">
    <location>
        <begin position="854"/>
        <end position="863"/>
    </location>
</feature>
<feature type="region of interest" description="Disordered" evidence="1">
    <location>
        <begin position="931"/>
        <end position="977"/>
    </location>
</feature>
<feature type="compositionally biased region" description="Acidic residues" evidence="1">
    <location>
        <begin position="812"/>
        <end position="822"/>
    </location>
</feature>
<dbReference type="EMBL" id="MU006289">
    <property type="protein sequence ID" value="KAF2856393.1"/>
    <property type="molecule type" value="Genomic_DNA"/>
</dbReference>